<dbReference type="AlphaFoldDB" id="A0A7C3VTZ3"/>
<accession>A0A7C3VTZ3</accession>
<name>A0A7C3VTZ3_9CYAN</name>
<proteinExistence type="predicted"/>
<organism evidence="1">
    <name type="scientific">Planktothricoides sp. SpSt-374</name>
    <dbReference type="NCBI Taxonomy" id="2282167"/>
    <lineage>
        <taxon>Bacteria</taxon>
        <taxon>Bacillati</taxon>
        <taxon>Cyanobacteriota</taxon>
        <taxon>Cyanophyceae</taxon>
        <taxon>Oscillatoriophycideae</taxon>
        <taxon>Oscillatoriales</taxon>
        <taxon>Oscillatoriaceae</taxon>
        <taxon>Planktothricoides</taxon>
    </lineage>
</organism>
<evidence type="ECO:0000313" key="1">
    <source>
        <dbReference type="EMBL" id="HGG01895.1"/>
    </source>
</evidence>
<protein>
    <submittedName>
        <fullName evidence="1">Uncharacterized protein</fullName>
    </submittedName>
</protein>
<sequence>MAANNASSWNPSIGCPVRVSAFFSEGVLGFCSGIVISNKSETLELVYKINIKKNLGVGKYGINNQNPEMLNVDTKLYIKNYTYVFDA</sequence>
<reference evidence="1" key="1">
    <citation type="journal article" date="2020" name="mSystems">
        <title>Genome- and Community-Level Interaction Insights into Carbon Utilization and Element Cycling Functions of Hydrothermarchaeota in Hydrothermal Sediment.</title>
        <authorList>
            <person name="Zhou Z."/>
            <person name="Liu Y."/>
            <person name="Xu W."/>
            <person name="Pan J."/>
            <person name="Luo Z.H."/>
            <person name="Li M."/>
        </authorList>
    </citation>
    <scope>NUCLEOTIDE SEQUENCE [LARGE SCALE GENOMIC DNA]</scope>
    <source>
        <strain evidence="1">SpSt-374</strain>
    </source>
</reference>
<dbReference type="EMBL" id="DSPX01000150">
    <property type="protein sequence ID" value="HGG01895.1"/>
    <property type="molecule type" value="Genomic_DNA"/>
</dbReference>
<comment type="caution">
    <text evidence="1">The sequence shown here is derived from an EMBL/GenBank/DDBJ whole genome shotgun (WGS) entry which is preliminary data.</text>
</comment>
<gene>
    <name evidence="1" type="ORF">ENR15_14930</name>
</gene>